<dbReference type="EMBL" id="JAHLJV010000041">
    <property type="protein sequence ID" value="KAK1585804.1"/>
    <property type="molecule type" value="Genomic_DNA"/>
</dbReference>
<evidence type="ECO:0000313" key="2">
    <source>
        <dbReference type="EMBL" id="KAK1585804.1"/>
    </source>
</evidence>
<accession>A0AAD8V4J6</accession>
<proteinExistence type="predicted"/>
<name>A0AAD8V4J6_9PEZI</name>
<dbReference type="GeneID" id="85436175"/>
<evidence type="ECO:0000256" key="1">
    <source>
        <dbReference type="SAM" id="MobiDB-lite"/>
    </source>
</evidence>
<gene>
    <name evidence="2" type="ORF">LY79DRAFT_260810</name>
</gene>
<reference evidence="2" key="1">
    <citation type="submission" date="2021-06" db="EMBL/GenBank/DDBJ databases">
        <title>Comparative genomics, transcriptomics and evolutionary studies reveal genomic signatures of adaptation to plant cell wall in hemibiotrophic fungi.</title>
        <authorList>
            <consortium name="DOE Joint Genome Institute"/>
            <person name="Baroncelli R."/>
            <person name="Diaz J.F."/>
            <person name="Benocci T."/>
            <person name="Peng M."/>
            <person name="Battaglia E."/>
            <person name="Haridas S."/>
            <person name="Andreopoulos W."/>
            <person name="Labutti K."/>
            <person name="Pangilinan J."/>
            <person name="Floch G.L."/>
            <person name="Makela M.R."/>
            <person name="Henrissat B."/>
            <person name="Grigoriev I.V."/>
            <person name="Crouch J.A."/>
            <person name="De Vries R.P."/>
            <person name="Sukno S.A."/>
            <person name="Thon M.R."/>
        </authorList>
    </citation>
    <scope>NUCLEOTIDE SEQUENCE</scope>
    <source>
        <strain evidence="2">CBS 125086</strain>
    </source>
</reference>
<comment type="caution">
    <text evidence="2">The sequence shown here is derived from an EMBL/GenBank/DDBJ whole genome shotgun (WGS) entry which is preliminary data.</text>
</comment>
<feature type="region of interest" description="Disordered" evidence="1">
    <location>
        <begin position="165"/>
        <end position="189"/>
    </location>
</feature>
<protein>
    <submittedName>
        <fullName evidence="2">Uncharacterized protein</fullName>
    </submittedName>
</protein>
<dbReference type="RefSeq" id="XP_060412800.1">
    <property type="nucleotide sequence ID" value="XM_060551935.1"/>
</dbReference>
<organism evidence="2 3">
    <name type="scientific">Colletotrichum navitas</name>
    <dbReference type="NCBI Taxonomy" id="681940"/>
    <lineage>
        <taxon>Eukaryota</taxon>
        <taxon>Fungi</taxon>
        <taxon>Dikarya</taxon>
        <taxon>Ascomycota</taxon>
        <taxon>Pezizomycotina</taxon>
        <taxon>Sordariomycetes</taxon>
        <taxon>Hypocreomycetidae</taxon>
        <taxon>Glomerellales</taxon>
        <taxon>Glomerellaceae</taxon>
        <taxon>Colletotrichum</taxon>
        <taxon>Colletotrichum graminicola species complex</taxon>
    </lineage>
</organism>
<evidence type="ECO:0000313" key="3">
    <source>
        <dbReference type="Proteomes" id="UP001230504"/>
    </source>
</evidence>
<dbReference type="AlphaFoldDB" id="A0AAD8V4J6"/>
<dbReference type="Proteomes" id="UP001230504">
    <property type="component" value="Unassembled WGS sequence"/>
</dbReference>
<sequence length="253" mass="27679">MPRRKEDARDQDEADSHVLMIPASGGKLTGFDHTMYYDVVCLSHCFGEGDGSGVREHMAANIIICHTKNDAVSGRAATNALYRTYIGHNIIAETSHPCKLHVYVRPNNPDGGTAQANPWALPSVPKTTPQHMQFESLTATSHGGGFQCWLERHGTSGTPDAYLHTDAGPQRQGDIQPPARRESTGPATLGGGGAEARGLTLYWHPPYCPVFCCLIMNPSMDLGPAMDYIKSWRRASTHFFLRGYSVSLDAPWQ</sequence>
<keyword evidence="3" id="KW-1185">Reference proteome</keyword>